<keyword evidence="5" id="KW-1185">Reference proteome</keyword>
<dbReference type="Pfam" id="PF13280">
    <property type="entry name" value="WYL"/>
    <property type="match status" value="1"/>
</dbReference>
<dbReference type="EMBL" id="JAGFOA010000002">
    <property type="protein sequence ID" value="MBO3663040.1"/>
    <property type="molecule type" value="Genomic_DNA"/>
</dbReference>
<dbReference type="InterPro" id="IPR028349">
    <property type="entry name" value="PafC-like"/>
</dbReference>
<evidence type="ECO:0000256" key="1">
    <source>
        <dbReference type="ARBA" id="ARBA00023015"/>
    </source>
</evidence>
<dbReference type="GO" id="GO:0003700">
    <property type="term" value="F:DNA-binding transcription factor activity"/>
    <property type="evidence" value="ECO:0007669"/>
    <property type="project" value="InterPro"/>
</dbReference>
<comment type="caution">
    <text evidence="4">The sequence shown here is derived from an EMBL/GenBank/DDBJ whole genome shotgun (WGS) entry which is preliminary data.</text>
</comment>
<dbReference type="InterPro" id="IPR001034">
    <property type="entry name" value="DeoR_HTH"/>
</dbReference>
<evidence type="ECO:0000259" key="3">
    <source>
        <dbReference type="PROSITE" id="PS51000"/>
    </source>
</evidence>
<evidence type="ECO:0000313" key="5">
    <source>
        <dbReference type="Proteomes" id="UP000680132"/>
    </source>
</evidence>
<dbReference type="AlphaFoldDB" id="A0A939QLP0"/>
<dbReference type="PANTHER" id="PTHR34580">
    <property type="match status" value="1"/>
</dbReference>
<dbReference type="Proteomes" id="UP000680132">
    <property type="component" value="Unassembled WGS sequence"/>
</dbReference>
<dbReference type="InterPro" id="IPR051534">
    <property type="entry name" value="CBASS_pafABC_assoc_protein"/>
</dbReference>
<name>A0A939QLP0_9MICO</name>
<dbReference type="PROSITE" id="PS52050">
    <property type="entry name" value="WYL"/>
    <property type="match status" value="1"/>
</dbReference>
<dbReference type="SUPFAM" id="SSF46785">
    <property type="entry name" value="Winged helix' DNA-binding domain"/>
    <property type="match status" value="1"/>
</dbReference>
<dbReference type="PANTHER" id="PTHR34580:SF1">
    <property type="entry name" value="PROTEIN PAFC"/>
    <property type="match status" value="1"/>
</dbReference>
<evidence type="ECO:0000313" key="4">
    <source>
        <dbReference type="EMBL" id="MBO3663040.1"/>
    </source>
</evidence>
<dbReference type="InterPro" id="IPR036388">
    <property type="entry name" value="WH-like_DNA-bd_sf"/>
</dbReference>
<dbReference type="InterPro" id="IPR057727">
    <property type="entry name" value="WCX_dom"/>
</dbReference>
<dbReference type="Gene3D" id="1.10.10.10">
    <property type="entry name" value="Winged helix-like DNA-binding domain superfamily/Winged helix DNA-binding domain"/>
    <property type="match status" value="1"/>
</dbReference>
<keyword evidence="2" id="KW-0804">Transcription</keyword>
<dbReference type="InterPro" id="IPR036390">
    <property type="entry name" value="WH_DNA-bd_sf"/>
</dbReference>
<sequence>MRADRLLRALFVLQSREMVTAAELAAELEVSLATARRDLEALASAGVPVYPQRGRAGGWSLLGGARTDLSGLTEPETTALFSLLGQTRGAPAEAADAIRKLLRALPATFREGAERAIGSVVREDAPWGERDATPPELLPTLQLAIAQQRVVSIAYGDADPVDVAPLGVAAKGPRWYLLAHRRGMGRHEQPRLYRLDRMRSATVIDETVARDPAFNLDEAWRQASERIEALRGSASATVRVEPHAVEALLSRFGAQATDLGPAPDGRTVVDARAHTVQALAEQLAGWAEVAEVTGPTEVRAELARLGGVLVERYR</sequence>
<evidence type="ECO:0000256" key="2">
    <source>
        <dbReference type="ARBA" id="ARBA00023163"/>
    </source>
</evidence>
<dbReference type="PROSITE" id="PS51000">
    <property type="entry name" value="HTH_DEOR_2"/>
    <property type="match status" value="1"/>
</dbReference>
<organism evidence="4 5">
    <name type="scientific">Microbacterium stercoris</name>
    <dbReference type="NCBI Taxonomy" id="2820289"/>
    <lineage>
        <taxon>Bacteria</taxon>
        <taxon>Bacillati</taxon>
        <taxon>Actinomycetota</taxon>
        <taxon>Actinomycetes</taxon>
        <taxon>Micrococcales</taxon>
        <taxon>Microbacteriaceae</taxon>
        <taxon>Microbacterium</taxon>
    </lineage>
</organism>
<keyword evidence="1" id="KW-0805">Transcription regulation</keyword>
<reference evidence="4" key="1">
    <citation type="submission" date="2021-03" db="EMBL/GenBank/DDBJ databases">
        <title>Microbacterium sp. nov., a novel actinobacterium isolated from cow dung.</title>
        <authorList>
            <person name="Zhang L."/>
        </authorList>
    </citation>
    <scope>NUCLEOTIDE SEQUENCE</scope>
    <source>
        <strain evidence="4">NEAU-LLB</strain>
    </source>
</reference>
<dbReference type="RefSeq" id="WP_208501670.1">
    <property type="nucleotide sequence ID" value="NZ_JAGFOA010000002.1"/>
</dbReference>
<feature type="domain" description="HTH deoR-type" evidence="3">
    <location>
        <begin position="2"/>
        <end position="57"/>
    </location>
</feature>
<dbReference type="PIRSF" id="PIRSF016838">
    <property type="entry name" value="PafC"/>
    <property type="match status" value="1"/>
</dbReference>
<dbReference type="Pfam" id="PF08279">
    <property type="entry name" value="HTH_11"/>
    <property type="match status" value="1"/>
</dbReference>
<dbReference type="InterPro" id="IPR013196">
    <property type="entry name" value="HTH_11"/>
</dbReference>
<proteinExistence type="predicted"/>
<dbReference type="InterPro" id="IPR026881">
    <property type="entry name" value="WYL_dom"/>
</dbReference>
<dbReference type="Pfam" id="PF25583">
    <property type="entry name" value="WCX"/>
    <property type="match status" value="1"/>
</dbReference>
<accession>A0A939QLP0</accession>
<gene>
    <name evidence="4" type="ORF">J5V96_05885</name>
</gene>
<protein>
    <submittedName>
        <fullName evidence="4">WYL domain-containing protein</fullName>
    </submittedName>
</protein>